<evidence type="ECO:0000313" key="2">
    <source>
        <dbReference type="Proteomes" id="UP000578531"/>
    </source>
</evidence>
<dbReference type="RefSeq" id="XP_037160165.1">
    <property type="nucleotide sequence ID" value="XM_037312933.1"/>
</dbReference>
<evidence type="ECO:0000313" key="1">
    <source>
        <dbReference type="EMBL" id="KAF6230697.1"/>
    </source>
</evidence>
<protein>
    <submittedName>
        <fullName evidence="1">Uncharacterized protein</fullName>
    </submittedName>
</protein>
<keyword evidence="2" id="KW-1185">Reference proteome</keyword>
<accession>A0A8H6FLI8</accession>
<reference evidence="1 2" key="1">
    <citation type="journal article" date="2020" name="Genomics">
        <title>Complete, high-quality genomes from long-read metagenomic sequencing of two wolf lichen thalli reveals enigmatic genome architecture.</title>
        <authorList>
            <person name="McKenzie S.K."/>
            <person name="Walston R.F."/>
            <person name="Allen J.L."/>
        </authorList>
    </citation>
    <scope>NUCLEOTIDE SEQUENCE [LARGE SCALE GENOMIC DNA]</scope>
    <source>
        <strain evidence="1">WasteWater2</strain>
    </source>
</reference>
<dbReference type="GeneID" id="59292695"/>
<name>A0A8H6FLI8_9LECA</name>
<dbReference type="EMBL" id="JACCJC010000065">
    <property type="protein sequence ID" value="KAF6230697.1"/>
    <property type="molecule type" value="Genomic_DNA"/>
</dbReference>
<organism evidence="1 2">
    <name type="scientific">Letharia columbiana</name>
    <dbReference type="NCBI Taxonomy" id="112416"/>
    <lineage>
        <taxon>Eukaryota</taxon>
        <taxon>Fungi</taxon>
        <taxon>Dikarya</taxon>
        <taxon>Ascomycota</taxon>
        <taxon>Pezizomycotina</taxon>
        <taxon>Lecanoromycetes</taxon>
        <taxon>OSLEUM clade</taxon>
        <taxon>Lecanoromycetidae</taxon>
        <taxon>Lecanorales</taxon>
        <taxon>Lecanorineae</taxon>
        <taxon>Parmeliaceae</taxon>
        <taxon>Letharia</taxon>
    </lineage>
</organism>
<comment type="caution">
    <text evidence="1">The sequence shown here is derived from an EMBL/GenBank/DDBJ whole genome shotgun (WGS) entry which is preliminary data.</text>
</comment>
<gene>
    <name evidence="1" type="ORF">HO173_011049</name>
</gene>
<dbReference type="Proteomes" id="UP000578531">
    <property type="component" value="Unassembled WGS sequence"/>
</dbReference>
<sequence length="97" mass="10255">MQFGDSTVQHGSVVGQIRFIKKDNSILSSSNNNNADTNSLLTALPNTHSTLLGIPATNVTSSSALSTIYHNGRLTAEIDMAGRPLSSADVFMTIFTA</sequence>
<dbReference type="AlphaFoldDB" id="A0A8H6FLI8"/>
<proteinExistence type="predicted"/>